<dbReference type="InterPro" id="IPR017853">
    <property type="entry name" value="GH"/>
</dbReference>
<evidence type="ECO:0000256" key="5">
    <source>
        <dbReference type="ARBA" id="ARBA00012670"/>
    </source>
</evidence>
<dbReference type="InterPro" id="IPR010720">
    <property type="entry name" value="Alpha-L-AF_C"/>
</dbReference>
<keyword evidence="6" id="KW-0378">Hydrolase</keyword>
<dbReference type="Proteomes" id="UP000243688">
    <property type="component" value="Unassembled WGS sequence"/>
</dbReference>
<accession>A0A2A6E291</accession>
<feature type="domain" description="Alpha-L-arabinofuranosidase C-terminal" evidence="9">
    <location>
        <begin position="295"/>
        <end position="487"/>
    </location>
</feature>
<keyword evidence="7" id="KW-0119">Carbohydrate metabolism</keyword>
<keyword evidence="8" id="KW-0326">Glycosidase</keyword>
<dbReference type="SUPFAM" id="SSF51445">
    <property type="entry name" value="(Trans)glycosidases"/>
    <property type="match status" value="1"/>
</dbReference>
<dbReference type="GO" id="GO:0046556">
    <property type="term" value="F:alpha-L-arabinofuranosidase activity"/>
    <property type="evidence" value="ECO:0007669"/>
    <property type="project" value="UniProtKB-EC"/>
</dbReference>
<dbReference type="SUPFAM" id="SSF51011">
    <property type="entry name" value="Glycosyl hydrolase domain"/>
    <property type="match status" value="1"/>
</dbReference>
<comment type="similarity">
    <text evidence="3">Belongs to the glycosyl hydrolase 51 family.</text>
</comment>
<dbReference type="EC" id="3.2.1.55" evidence="5"/>
<dbReference type="Gene3D" id="2.60.40.1180">
    <property type="entry name" value="Golgi alpha-mannosidase II"/>
    <property type="match status" value="1"/>
</dbReference>
<evidence type="ECO:0000259" key="9">
    <source>
        <dbReference type="SMART" id="SM00813"/>
    </source>
</evidence>
<comment type="catalytic activity">
    <reaction evidence="1">
        <text>Hydrolysis of terminal non-reducing alpha-L-arabinofuranoside residues in alpha-L-arabinosides.</text>
        <dbReference type="EC" id="3.2.1.55"/>
    </reaction>
</comment>
<evidence type="ECO:0000313" key="11">
    <source>
        <dbReference type="Proteomes" id="UP000243688"/>
    </source>
</evidence>
<gene>
    <name evidence="10" type="ORF">BLM47_04430</name>
</gene>
<evidence type="ECO:0000256" key="7">
    <source>
        <dbReference type="ARBA" id="ARBA00023277"/>
    </source>
</evidence>
<evidence type="ECO:0000256" key="8">
    <source>
        <dbReference type="ARBA" id="ARBA00023295"/>
    </source>
</evidence>
<dbReference type="GO" id="GO:0000272">
    <property type="term" value="P:polysaccharide catabolic process"/>
    <property type="evidence" value="ECO:0007669"/>
    <property type="project" value="TreeGrafter"/>
</dbReference>
<dbReference type="EMBL" id="MOXJ01000007">
    <property type="protein sequence ID" value="PDO10926.1"/>
    <property type="molecule type" value="Genomic_DNA"/>
</dbReference>
<evidence type="ECO:0000256" key="1">
    <source>
        <dbReference type="ARBA" id="ARBA00001462"/>
    </source>
</evidence>
<dbReference type="AlphaFoldDB" id="A0A2A6E291"/>
<dbReference type="InterPro" id="IPR055235">
    <property type="entry name" value="ASD1_cat"/>
</dbReference>
<organism evidence="10 11">
    <name type="scientific">Candidatus Reconcilbacillus cellulovorans</name>
    <dbReference type="NCBI Taxonomy" id="1906605"/>
    <lineage>
        <taxon>Bacteria</taxon>
        <taxon>Bacillati</taxon>
        <taxon>Bacillota</taxon>
        <taxon>Bacilli</taxon>
        <taxon>Bacillales</taxon>
        <taxon>Paenibacillaceae</taxon>
        <taxon>Candidatus Reconcilbacillus</taxon>
    </lineage>
</organism>
<dbReference type="PANTHER" id="PTHR43576:SF2">
    <property type="entry name" value="INTRACELLULAR EXO-ALPHA-L-ARABINOFURANOSIDASE 2"/>
    <property type="match status" value="1"/>
</dbReference>
<dbReference type="InterPro" id="IPR013780">
    <property type="entry name" value="Glyco_hydro_b"/>
</dbReference>
<dbReference type="Pfam" id="PF22848">
    <property type="entry name" value="ASD1_dom"/>
    <property type="match status" value="1"/>
</dbReference>
<sequence>MKTRLTIAVDRPTGRIHREIYGHFAEHLGRCVYEGLWVGEESSIPNVQGIRRDVLEALKKLNVPVLRWPGGCFADEYHWKDGVGPRESRRRTINTHWGGVTETNEFGTHEFMLLCELLGCEPYISGNVGSGTVQEMQEWIEYITLESGSSMADWRRANGREKPWRLKYFGVGNENWGCGGNMRAEYYADVYRRYQTYVRHYGDNRVFRIACGANAGDYHWTETLMREAGRYMDGLSLHYYTVPGTWMHKGPATGFGEREWFATLNKALVMDELIRKHAAIMDKYDPEKRVALVVDEWGTWYDPEPGTNPAFLYQQNTMRDALVAGLTLHVFHRHCDRVRMANLAQVANVLQSVVLTDGPKMVLTPTYHVFEMFKEHQGAERLDCAVEATACGPAEFPVPRVDASASRSADGRIHLSICHADLEDSVDLEVVLDGAPGACPCVTGRVLTGPAPDAHNTFEAPETVIPVPLEEIQLDKGSFRVRLPAMSVAVVEIKVT</sequence>
<dbReference type="Pfam" id="PF06964">
    <property type="entry name" value="Alpha-L-AF_C"/>
    <property type="match status" value="1"/>
</dbReference>
<evidence type="ECO:0000313" key="10">
    <source>
        <dbReference type="EMBL" id="PDO10926.1"/>
    </source>
</evidence>
<reference evidence="10 11" key="1">
    <citation type="submission" date="2016-12" db="EMBL/GenBank/DDBJ databases">
        <title>Candidatus Reconcilibacillus cellulovorans genome.</title>
        <authorList>
            <person name="Kolinko S."/>
            <person name="Wu Y.-W."/>
            <person name="Tachea F."/>
            <person name="Denzel E."/>
            <person name="Hiras J."/>
            <person name="Baecker N."/>
            <person name="Chan L.J."/>
            <person name="Eichorst S.A."/>
            <person name="Frey D."/>
            <person name="Adams P.D."/>
            <person name="Pray T."/>
            <person name="Tanjore D."/>
            <person name="Petzold C.J."/>
            <person name="Gladden J.M."/>
            <person name="Simmons B.A."/>
            <person name="Singer S.W."/>
        </authorList>
    </citation>
    <scope>NUCLEOTIDE SEQUENCE [LARGE SCALE GENOMIC DNA]</scope>
    <source>
        <strain evidence="10">JTherm</strain>
    </source>
</reference>
<dbReference type="Gene3D" id="3.20.20.80">
    <property type="entry name" value="Glycosidases"/>
    <property type="match status" value="1"/>
</dbReference>
<comment type="caution">
    <text evidence="10">The sequence shown here is derived from an EMBL/GenBank/DDBJ whole genome shotgun (WGS) entry which is preliminary data.</text>
</comment>
<dbReference type="GO" id="GO:0046373">
    <property type="term" value="P:L-arabinose metabolic process"/>
    <property type="evidence" value="ECO:0007669"/>
    <property type="project" value="InterPro"/>
</dbReference>
<comment type="pathway">
    <text evidence="2">Glycan metabolism.</text>
</comment>
<name>A0A2A6E291_9BACL</name>
<dbReference type="SMART" id="SM00813">
    <property type="entry name" value="Alpha-L-AF_C"/>
    <property type="match status" value="1"/>
</dbReference>
<evidence type="ECO:0000256" key="4">
    <source>
        <dbReference type="ARBA" id="ARBA00011165"/>
    </source>
</evidence>
<evidence type="ECO:0000256" key="3">
    <source>
        <dbReference type="ARBA" id="ARBA00007186"/>
    </source>
</evidence>
<evidence type="ECO:0000256" key="2">
    <source>
        <dbReference type="ARBA" id="ARBA00004881"/>
    </source>
</evidence>
<comment type="subunit">
    <text evidence="4">Homohexamer; trimer of dimers.</text>
</comment>
<protein>
    <recommendedName>
        <fullName evidence="5">non-reducing end alpha-L-arabinofuranosidase</fullName>
        <ecNumber evidence="5">3.2.1.55</ecNumber>
    </recommendedName>
</protein>
<dbReference type="PANTHER" id="PTHR43576">
    <property type="entry name" value="ALPHA-L-ARABINOFURANOSIDASE C-RELATED"/>
    <property type="match status" value="1"/>
</dbReference>
<proteinExistence type="inferred from homology"/>
<evidence type="ECO:0000256" key="6">
    <source>
        <dbReference type="ARBA" id="ARBA00022801"/>
    </source>
</evidence>